<organism evidence="1 2">
    <name type="scientific">Nostoc flagelliforme CCNUN1</name>
    <dbReference type="NCBI Taxonomy" id="2038116"/>
    <lineage>
        <taxon>Bacteria</taxon>
        <taxon>Bacillati</taxon>
        <taxon>Cyanobacteriota</taxon>
        <taxon>Cyanophyceae</taxon>
        <taxon>Nostocales</taxon>
        <taxon>Nostocaceae</taxon>
        <taxon>Nostoc</taxon>
    </lineage>
</organism>
<protein>
    <submittedName>
        <fullName evidence="1">Uncharacterized protein</fullName>
    </submittedName>
</protein>
<gene>
    <name evidence="1" type="ORF">COO91_02038</name>
</gene>
<dbReference type="Proteomes" id="UP000232003">
    <property type="component" value="Chromosome"/>
</dbReference>
<evidence type="ECO:0000313" key="2">
    <source>
        <dbReference type="Proteomes" id="UP000232003"/>
    </source>
</evidence>
<dbReference type="KEGG" id="nfl:COO91_02038"/>
<accession>A0A2K8SL51</accession>
<dbReference type="AlphaFoldDB" id="A0A2K8SL51"/>
<evidence type="ECO:0000313" key="1">
    <source>
        <dbReference type="EMBL" id="AUB36137.1"/>
    </source>
</evidence>
<sequence length="63" mass="6943">MDSDKSSLAIAIASAIINRDLDSLKEACVEFGSLQESEILAYWAKVEAIIEPEEKQFLKLAIS</sequence>
<proteinExistence type="predicted"/>
<dbReference type="RefSeq" id="WP_100898144.1">
    <property type="nucleotide sequence ID" value="NZ_CAWNNC010000001.1"/>
</dbReference>
<dbReference type="EMBL" id="CP024785">
    <property type="protein sequence ID" value="AUB36137.1"/>
    <property type="molecule type" value="Genomic_DNA"/>
</dbReference>
<reference evidence="1 2" key="1">
    <citation type="submission" date="2017-11" db="EMBL/GenBank/DDBJ databases">
        <title>Complete genome of a free-living desiccation-tolerant cyanobacterium and its photosynthetic adaptation to extreme terrestrial habitat.</title>
        <authorList>
            <person name="Shang J."/>
        </authorList>
    </citation>
    <scope>NUCLEOTIDE SEQUENCE [LARGE SCALE GENOMIC DNA]</scope>
    <source>
        <strain evidence="1 2">CCNUN1</strain>
    </source>
</reference>
<name>A0A2K8SL51_9NOSO</name>
<keyword evidence="2" id="KW-1185">Reference proteome</keyword>